<keyword evidence="3" id="KW-0964">Secreted</keyword>
<keyword evidence="7" id="KW-0378">Hydrolase</keyword>
<protein>
    <submittedName>
        <fullName evidence="7">Glycoside hydrolase family 61 protein</fullName>
    </submittedName>
</protein>
<keyword evidence="5" id="KW-0732">Signal</keyword>
<dbReference type="GO" id="GO:0005576">
    <property type="term" value="C:extracellular region"/>
    <property type="evidence" value="ECO:0007669"/>
    <property type="project" value="UniProtKB-SubCell"/>
</dbReference>
<evidence type="ECO:0000259" key="6">
    <source>
        <dbReference type="Pfam" id="PF03443"/>
    </source>
</evidence>
<evidence type="ECO:0000256" key="1">
    <source>
        <dbReference type="ARBA" id="ARBA00001973"/>
    </source>
</evidence>
<dbReference type="CDD" id="cd21175">
    <property type="entry name" value="LPMO_AA9"/>
    <property type="match status" value="1"/>
</dbReference>
<reference evidence="7 8" key="1">
    <citation type="journal article" date="2012" name="PLoS Pathog.">
        <title>Diverse lifestyles and strategies of plant pathogenesis encoded in the genomes of eighteen Dothideomycetes fungi.</title>
        <authorList>
            <person name="Ohm R.A."/>
            <person name="Feau N."/>
            <person name="Henrissat B."/>
            <person name="Schoch C.L."/>
            <person name="Horwitz B.A."/>
            <person name="Barry K.W."/>
            <person name="Condon B.J."/>
            <person name="Copeland A.C."/>
            <person name="Dhillon B."/>
            <person name="Glaser F."/>
            <person name="Hesse C.N."/>
            <person name="Kosti I."/>
            <person name="LaButti K."/>
            <person name="Lindquist E.A."/>
            <person name="Lucas S."/>
            <person name="Salamov A.A."/>
            <person name="Bradshaw R.E."/>
            <person name="Ciuffetti L."/>
            <person name="Hamelin R.C."/>
            <person name="Kema G.H.J."/>
            <person name="Lawrence C."/>
            <person name="Scott J.A."/>
            <person name="Spatafora J.W."/>
            <person name="Turgeon B.G."/>
            <person name="de Wit P.J.G.M."/>
            <person name="Zhong S."/>
            <person name="Goodwin S.B."/>
            <person name="Grigoriev I.V."/>
        </authorList>
    </citation>
    <scope>NUCLEOTIDE SEQUENCE [LARGE SCALE GENOMIC DNA]</scope>
    <source>
        <strain evidence="8">28A</strain>
    </source>
</reference>
<dbReference type="GeneID" id="19402895"/>
<dbReference type="InterPro" id="IPR049892">
    <property type="entry name" value="AA9"/>
</dbReference>
<dbReference type="InterPro" id="IPR005103">
    <property type="entry name" value="AA9_LPMO"/>
</dbReference>
<evidence type="ECO:0000313" key="7">
    <source>
        <dbReference type="EMBL" id="EOA90016.1"/>
    </source>
</evidence>
<dbReference type="Gene3D" id="2.70.50.70">
    <property type="match status" value="1"/>
</dbReference>
<dbReference type="PANTHER" id="PTHR33353">
    <property type="entry name" value="PUTATIVE (AFU_ORTHOLOGUE AFUA_1G12560)-RELATED"/>
    <property type="match status" value="1"/>
</dbReference>
<feature type="chain" id="PRO_5004342561" evidence="5">
    <location>
        <begin position="20"/>
        <end position="266"/>
    </location>
</feature>
<evidence type="ECO:0000313" key="8">
    <source>
        <dbReference type="Proteomes" id="UP000016935"/>
    </source>
</evidence>
<proteinExistence type="predicted"/>
<comment type="cofactor">
    <cofactor evidence="1">
        <name>Cu(2+)</name>
        <dbReference type="ChEBI" id="CHEBI:29036"/>
    </cofactor>
</comment>
<dbReference type="Pfam" id="PF03443">
    <property type="entry name" value="AA9"/>
    <property type="match status" value="1"/>
</dbReference>
<organism evidence="7 8">
    <name type="scientific">Exserohilum turcicum (strain 28A)</name>
    <name type="common">Northern leaf blight fungus</name>
    <name type="synonym">Setosphaeria turcica</name>
    <dbReference type="NCBI Taxonomy" id="671987"/>
    <lineage>
        <taxon>Eukaryota</taxon>
        <taxon>Fungi</taxon>
        <taxon>Dikarya</taxon>
        <taxon>Ascomycota</taxon>
        <taxon>Pezizomycotina</taxon>
        <taxon>Dothideomycetes</taxon>
        <taxon>Pleosporomycetidae</taxon>
        <taxon>Pleosporales</taxon>
        <taxon>Pleosporineae</taxon>
        <taxon>Pleosporaceae</taxon>
        <taxon>Exserohilum</taxon>
    </lineage>
</organism>
<reference evidence="7 8" key="2">
    <citation type="journal article" date="2013" name="PLoS Genet.">
        <title>Comparative genome structure, secondary metabolite, and effector coding capacity across Cochliobolus pathogens.</title>
        <authorList>
            <person name="Condon B.J."/>
            <person name="Leng Y."/>
            <person name="Wu D."/>
            <person name="Bushley K.E."/>
            <person name="Ohm R.A."/>
            <person name="Otillar R."/>
            <person name="Martin J."/>
            <person name="Schackwitz W."/>
            <person name="Grimwood J."/>
            <person name="MohdZainudin N."/>
            <person name="Xue C."/>
            <person name="Wang R."/>
            <person name="Manning V.A."/>
            <person name="Dhillon B."/>
            <person name="Tu Z.J."/>
            <person name="Steffenson B.J."/>
            <person name="Salamov A."/>
            <person name="Sun H."/>
            <person name="Lowry S."/>
            <person name="LaButti K."/>
            <person name="Han J."/>
            <person name="Copeland A."/>
            <person name="Lindquist E."/>
            <person name="Barry K."/>
            <person name="Schmutz J."/>
            <person name="Baker S.E."/>
            <person name="Ciuffetti L.M."/>
            <person name="Grigoriev I.V."/>
            <person name="Zhong S."/>
            <person name="Turgeon B.G."/>
        </authorList>
    </citation>
    <scope>NUCLEOTIDE SEQUENCE [LARGE SCALE GENOMIC DNA]</scope>
    <source>
        <strain evidence="8">28A</strain>
    </source>
</reference>
<accession>R0IZP8</accession>
<dbReference type="OrthoDB" id="4849160at2759"/>
<keyword evidence="4" id="KW-1015">Disulfide bond</keyword>
<comment type="subcellular location">
    <subcellularLocation>
        <location evidence="2">Secreted</location>
    </subcellularLocation>
</comment>
<dbReference type="HOGENOM" id="CLU_031730_1_3_1"/>
<dbReference type="Proteomes" id="UP000016935">
    <property type="component" value="Unassembled WGS sequence"/>
</dbReference>
<keyword evidence="8" id="KW-1185">Reference proteome</keyword>
<name>R0IZP8_EXST2</name>
<feature type="signal peptide" evidence="5">
    <location>
        <begin position="1"/>
        <end position="19"/>
    </location>
</feature>
<dbReference type="GO" id="GO:0016787">
    <property type="term" value="F:hydrolase activity"/>
    <property type="evidence" value="ECO:0007669"/>
    <property type="project" value="UniProtKB-KW"/>
</dbReference>
<evidence type="ECO:0000256" key="4">
    <source>
        <dbReference type="ARBA" id="ARBA00023157"/>
    </source>
</evidence>
<dbReference type="EMBL" id="KB908493">
    <property type="protein sequence ID" value="EOA90016.1"/>
    <property type="molecule type" value="Genomic_DNA"/>
</dbReference>
<dbReference type="AlphaFoldDB" id="R0IZP8"/>
<gene>
    <name evidence="7" type="ORF">SETTUDRAFT_25296</name>
</gene>
<dbReference type="eggNOG" id="ENOG502RY3D">
    <property type="taxonomic scope" value="Eukaryota"/>
</dbReference>
<sequence>MLPILTGVALSFLFALASAHGRIAQITTSTGHVYKGWDPESSKSLTPPSPLAAWSAANLGNIYVSPSHFNTSNMTCHDNAIPGALHVNTTAGDTLKVKWNEWPVSHVGPVMTYVAKCNGSCAEAKKDDLLWVKIDELAWLNSTGWDKLELGGTWATDVLIANNFTWIVRLPELLEAGNYVMRQEIIALHVAEKLDGAQAYPQCVNLRVAPGKSRPARSIDGGVPGTKLYGPKDEGILVSVHGRIDGYKTPGPRLWRNATPARQPCQ</sequence>
<evidence type="ECO:0000256" key="2">
    <source>
        <dbReference type="ARBA" id="ARBA00004613"/>
    </source>
</evidence>
<dbReference type="RefSeq" id="XP_008021808.1">
    <property type="nucleotide sequence ID" value="XM_008023617.1"/>
</dbReference>
<evidence type="ECO:0000256" key="5">
    <source>
        <dbReference type="SAM" id="SignalP"/>
    </source>
</evidence>
<evidence type="ECO:0000256" key="3">
    <source>
        <dbReference type="ARBA" id="ARBA00022525"/>
    </source>
</evidence>
<dbReference type="PANTHER" id="PTHR33353:SF34">
    <property type="entry name" value="ENDO-BETA-1,4-GLUCANASE D"/>
    <property type="match status" value="1"/>
</dbReference>
<dbReference type="STRING" id="671987.R0IZP8"/>
<feature type="domain" description="Auxiliary Activity family 9 catalytic" evidence="6">
    <location>
        <begin position="20"/>
        <end position="241"/>
    </location>
</feature>